<dbReference type="OrthoDB" id="642439at2"/>
<reference evidence="5 6" key="1">
    <citation type="journal article" date="2017" name="Int. J. Syst. Evol. Microbiol.">
        <title>Arachidicoccus ginsenosidivorans sp. nov., with ginsenoside-converting activity isolated from ginseng cultivating soil.</title>
        <authorList>
            <person name="Siddiqi M.Z."/>
            <person name="Aslam Z."/>
            <person name="Im W.T."/>
        </authorList>
    </citation>
    <scope>NUCLEOTIDE SEQUENCE [LARGE SCALE GENOMIC DNA]</scope>
    <source>
        <strain evidence="5 6">Gsoil 809</strain>
    </source>
</reference>
<dbReference type="EMBL" id="CP042434">
    <property type="protein sequence ID" value="QEC72295.1"/>
    <property type="molecule type" value="Genomic_DNA"/>
</dbReference>
<keyword evidence="2" id="KW-0238">DNA-binding</keyword>
<organism evidence="5 6">
    <name type="scientific">Arachidicoccus ginsenosidivorans</name>
    <dbReference type="NCBI Taxonomy" id="496057"/>
    <lineage>
        <taxon>Bacteria</taxon>
        <taxon>Pseudomonadati</taxon>
        <taxon>Bacteroidota</taxon>
        <taxon>Chitinophagia</taxon>
        <taxon>Chitinophagales</taxon>
        <taxon>Chitinophagaceae</taxon>
        <taxon>Arachidicoccus</taxon>
    </lineage>
</organism>
<protein>
    <submittedName>
        <fullName evidence="5">Helix-turn-helix domain-containing protein</fullName>
    </submittedName>
</protein>
<dbReference type="GO" id="GO:0003700">
    <property type="term" value="F:DNA-binding transcription factor activity"/>
    <property type="evidence" value="ECO:0007669"/>
    <property type="project" value="InterPro"/>
</dbReference>
<dbReference type="InterPro" id="IPR009057">
    <property type="entry name" value="Homeodomain-like_sf"/>
</dbReference>
<dbReference type="RefSeq" id="WP_146782388.1">
    <property type="nucleotide sequence ID" value="NZ_CP042434.1"/>
</dbReference>
<keyword evidence="6" id="KW-1185">Reference proteome</keyword>
<dbReference type="InterPro" id="IPR018060">
    <property type="entry name" value="HTH_AraC"/>
</dbReference>
<accession>A0A5B8VMT8</accession>
<dbReference type="KEGG" id="agi:FSB73_12040"/>
<evidence type="ECO:0000313" key="5">
    <source>
        <dbReference type="EMBL" id="QEC72295.1"/>
    </source>
</evidence>
<keyword evidence="3" id="KW-0804">Transcription</keyword>
<dbReference type="SUPFAM" id="SSF46689">
    <property type="entry name" value="Homeodomain-like"/>
    <property type="match status" value="1"/>
</dbReference>
<dbReference type="Gene3D" id="1.10.10.60">
    <property type="entry name" value="Homeodomain-like"/>
    <property type="match status" value="1"/>
</dbReference>
<gene>
    <name evidence="5" type="ORF">FSB73_12040</name>
</gene>
<dbReference type="PANTHER" id="PTHR43280:SF2">
    <property type="entry name" value="HTH-TYPE TRANSCRIPTIONAL REGULATOR EXSA"/>
    <property type="match status" value="1"/>
</dbReference>
<evidence type="ECO:0000313" key="6">
    <source>
        <dbReference type="Proteomes" id="UP000321291"/>
    </source>
</evidence>
<dbReference type="PANTHER" id="PTHR43280">
    <property type="entry name" value="ARAC-FAMILY TRANSCRIPTIONAL REGULATOR"/>
    <property type="match status" value="1"/>
</dbReference>
<name>A0A5B8VMT8_9BACT</name>
<proteinExistence type="predicted"/>
<keyword evidence="1" id="KW-0805">Transcription regulation</keyword>
<evidence type="ECO:0000256" key="1">
    <source>
        <dbReference type="ARBA" id="ARBA00023015"/>
    </source>
</evidence>
<dbReference type="Pfam" id="PF12833">
    <property type="entry name" value="HTH_18"/>
    <property type="match status" value="1"/>
</dbReference>
<dbReference type="Proteomes" id="UP000321291">
    <property type="component" value="Chromosome"/>
</dbReference>
<feature type="domain" description="HTH araC/xylS-type" evidence="4">
    <location>
        <begin position="253"/>
        <end position="331"/>
    </location>
</feature>
<dbReference type="AlphaFoldDB" id="A0A5B8VMT8"/>
<dbReference type="SMART" id="SM00342">
    <property type="entry name" value="HTH_ARAC"/>
    <property type="match status" value="1"/>
</dbReference>
<evidence type="ECO:0000256" key="2">
    <source>
        <dbReference type="ARBA" id="ARBA00023125"/>
    </source>
</evidence>
<evidence type="ECO:0000259" key="4">
    <source>
        <dbReference type="PROSITE" id="PS01124"/>
    </source>
</evidence>
<sequence length="333" mass="38423">MKELFHLNAVGFPSVNWLDSIPKNYSGLIIPKANLVASVQEGFGDLLFQAVMRPLFDAWFSDYKPFLGFTGVASLDYRSIELTLLIKKGIYYKQSLFKERNHKQYELNLTHAMAMDNKVRFEKDVLYATFDMHYKLVVFEILMSLIPELVYPFLNEYHAGRDVALFNEETYPDKQILDNVVYIMHSLKTNVYAPNVLDLRSVLLLAHVFLWKAEITQRRGLSARQAEISLHINKVIADLMLADAPFKGTGYYAKVAEMNTNYFKRNFKDITGVAAKQFLQRHILERTFNAISNTDEPIKVLAKKAGYLSLSSFYKAFYNEFNITPGDLRNNTF</sequence>
<evidence type="ECO:0000256" key="3">
    <source>
        <dbReference type="ARBA" id="ARBA00023163"/>
    </source>
</evidence>
<dbReference type="PROSITE" id="PS01124">
    <property type="entry name" value="HTH_ARAC_FAMILY_2"/>
    <property type="match status" value="1"/>
</dbReference>
<dbReference type="GO" id="GO:0043565">
    <property type="term" value="F:sequence-specific DNA binding"/>
    <property type="evidence" value="ECO:0007669"/>
    <property type="project" value="InterPro"/>
</dbReference>